<dbReference type="Gene3D" id="3.10.450.50">
    <property type="match status" value="1"/>
</dbReference>
<dbReference type="AlphaFoldDB" id="A0A7K1L8U5"/>
<protein>
    <submittedName>
        <fullName evidence="9">RNA polymerase sigma factor SigJ</fullName>
    </submittedName>
</protein>
<evidence type="ECO:0000313" key="10">
    <source>
        <dbReference type="Proteomes" id="UP000432015"/>
    </source>
</evidence>
<comment type="subunit">
    <text evidence="2">Interacts transiently with the RNA polymerase catalytic core formed by RpoA, RpoB, RpoC and RpoZ (2 alpha, 1 beta, 1 beta' and 1 omega subunit) to form the RNA polymerase holoenzyme that can initiate transcription.</text>
</comment>
<accession>A0A7K1L8U5</accession>
<dbReference type="SUPFAM" id="SSF54427">
    <property type="entry name" value="NTF2-like"/>
    <property type="match status" value="1"/>
</dbReference>
<proteinExistence type="inferred from homology"/>
<dbReference type="Pfam" id="PF08281">
    <property type="entry name" value="Sigma70_r4_2"/>
    <property type="match status" value="1"/>
</dbReference>
<keyword evidence="3" id="KW-0805">Transcription regulation</keyword>
<organism evidence="9 10">
    <name type="scientific">Actinomadura litoris</name>
    <dbReference type="NCBI Taxonomy" id="2678616"/>
    <lineage>
        <taxon>Bacteria</taxon>
        <taxon>Bacillati</taxon>
        <taxon>Actinomycetota</taxon>
        <taxon>Actinomycetes</taxon>
        <taxon>Streptosporangiales</taxon>
        <taxon>Thermomonosporaceae</taxon>
        <taxon>Actinomadura</taxon>
    </lineage>
</organism>
<dbReference type="InterPro" id="IPR013249">
    <property type="entry name" value="RNA_pol_sigma70_r4_t2"/>
</dbReference>
<reference evidence="9 10" key="1">
    <citation type="submission" date="2019-11" db="EMBL/GenBank/DDBJ databases">
        <authorList>
            <person name="Cao P."/>
        </authorList>
    </citation>
    <scope>NUCLEOTIDE SEQUENCE [LARGE SCALE GENOMIC DNA]</scope>
    <source>
        <strain evidence="9 10">NEAU-AAG5</strain>
    </source>
</reference>
<dbReference type="SUPFAM" id="SSF88946">
    <property type="entry name" value="Sigma2 domain of RNA polymerase sigma factors"/>
    <property type="match status" value="1"/>
</dbReference>
<keyword evidence="5" id="KW-0804">Transcription</keyword>
<dbReference type="PANTHER" id="PTHR30173">
    <property type="entry name" value="SIGMA 19 FACTOR"/>
    <property type="match status" value="1"/>
</dbReference>
<dbReference type="Gene3D" id="1.10.10.10">
    <property type="entry name" value="Winged helix-like DNA-binding domain superfamily/Winged helix DNA-binding domain"/>
    <property type="match status" value="1"/>
</dbReference>
<comment type="similarity">
    <text evidence="1">Belongs to the sigma-70 factor family. ECF subfamily.</text>
</comment>
<dbReference type="InterPro" id="IPR007627">
    <property type="entry name" value="RNA_pol_sigma70_r2"/>
</dbReference>
<dbReference type="InterPro" id="IPR036388">
    <property type="entry name" value="WH-like_DNA-bd_sf"/>
</dbReference>
<evidence type="ECO:0000256" key="3">
    <source>
        <dbReference type="ARBA" id="ARBA00023015"/>
    </source>
</evidence>
<dbReference type="Pfam" id="PF04542">
    <property type="entry name" value="Sigma70_r2"/>
    <property type="match status" value="1"/>
</dbReference>
<feature type="region of interest" description="Disordered" evidence="6">
    <location>
        <begin position="87"/>
        <end position="106"/>
    </location>
</feature>
<evidence type="ECO:0000256" key="6">
    <source>
        <dbReference type="SAM" id="MobiDB-lite"/>
    </source>
</evidence>
<evidence type="ECO:0000256" key="2">
    <source>
        <dbReference type="ARBA" id="ARBA00011344"/>
    </source>
</evidence>
<dbReference type="InterPro" id="IPR052704">
    <property type="entry name" value="ECF_Sigma-70_Domain"/>
</dbReference>
<keyword evidence="10" id="KW-1185">Reference proteome</keyword>
<dbReference type="GO" id="GO:0003677">
    <property type="term" value="F:DNA binding"/>
    <property type="evidence" value="ECO:0007669"/>
    <property type="project" value="InterPro"/>
</dbReference>
<dbReference type="RefSeq" id="WP_308166083.1">
    <property type="nucleotide sequence ID" value="NZ_WOFH01000011.1"/>
</dbReference>
<dbReference type="NCBIfam" id="NF007214">
    <property type="entry name" value="PRK09636.1"/>
    <property type="match status" value="1"/>
</dbReference>
<dbReference type="InterPro" id="IPR013325">
    <property type="entry name" value="RNA_pol_sigma_r2"/>
</dbReference>
<dbReference type="Gene3D" id="1.10.1740.10">
    <property type="match status" value="1"/>
</dbReference>
<dbReference type="GO" id="GO:0006352">
    <property type="term" value="P:DNA-templated transcription initiation"/>
    <property type="evidence" value="ECO:0007669"/>
    <property type="project" value="InterPro"/>
</dbReference>
<dbReference type="SUPFAM" id="SSF88659">
    <property type="entry name" value="Sigma3 and sigma4 domains of RNA polymerase sigma factors"/>
    <property type="match status" value="1"/>
</dbReference>
<dbReference type="Proteomes" id="UP000432015">
    <property type="component" value="Unassembled WGS sequence"/>
</dbReference>
<evidence type="ECO:0000313" key="9">
    <source>
        <dbReference type="EMBL" id="MUN40636.1"/>
    </source>
</evidence>
<evidence type="ECO:0000256" key="4">
    <source>
        <dbReference type="ARBA" id="ARBA00023082"/>
    </source>
</evidence>
<dbReference type="InterPro" id="IPR032710">
    <property type="entry name" value="NTF2-like_dom_sf"/>
</dbReference>
<dbReference type="InterPro" id="IPR013324">
    <property type="entry name" value="RNA_pol_sigma_r3/r4-like"/>
</dbReference>
<keyword evidence="4" id="KW-0731">Sigma factor</keyword>
<evidence type="ECO:0000259" key="8">
    <source>
        <dbReference type="Pfam" id="PF08281"/>
    </source>
</evidence>
<evidence type="ECO:0000256" key="1">
    <source>
        <dbReference type="ARBA" id="ARBA00010641"/>
    </source>
</evidence>
<dbReference type="GO" id="GO:0016987">
    <property type="term" value="F:sigma factor activity"/>
    <property type="evidence" value="ECO:0007669"/>
    <property type="project" value="UniProtKB-KW"/>
</dbReference>
<dbReference type="EMBL" id="WOFH01000011">
    <property type="protein sequence ID" value="MUN40636.1"/>
    <property type="molecule type" value="Genomic_DNA"/>
</dbReference>
<evidence type="ECO:0000256" key="5">
    <source>
        <dbReference type="ARBA" id="ARBA00023163"/>
    </source>
</evidence>
<gene>
    <name evidence="9" type="primary">sigJ</name>
    <name evidence="9" type="ORF">GNZ18_29125</name>
</gene>
<name>A0A7K1L8U5_9ACTN</name>
<comment type="caution">
    <text evidence="9">The sequence shown here is derived from an EMBL/GenBank/DDBJ whole genome shotgun (WGS) entry which is preliminary data.</text>
</comment>
<dbReference type="PANTHER" id="PTHR30173:SF43">
    <property type="entry name" value="ECF RNA POLYMERASE SIGMA FACTOR SIGI-RELATED"/>
    <property type="match status" value="1"/>
</dbReference>
<feature type="domain" description="RNA polymerase sigma factor 70 region 4 type 2" evidence="8">
    <location>
        <begin position="117"/>
        <end position="169"/>
    </location>
</feature>
<feature type="domain" description="RNA polymerase sigma-70 region 2" evidence="7">
    <location>
        <begin position="11"/>
        <end position="74"/>
    </location>
</feature>
<evidence type="ECO:0000259" key="7">
    <source>
        <dbReference type="Pfam" id="PF04542"/>
    </source>
</evidence>
<sequence>MWDDEELAREFQALRGRLLGVAYGLLGSVDEAEDVVQESWLRLRSADRARIEDLTGWLIVTTARLARDVLRSARYRREEYVGPWLPEPLVTGGRPRPDPAGGGDPADRVTLDESLSMALLVVLESLTPAERTAFVLHDVFGIGFPEIGEVVGRGPAACRQLAVRARRRIEARAPRFEAPPDEQRRVLAAFAAACRTGDVQALLALLDPDVVVRSDGGGRVAAARRPVHGADRVARYLLGVARWYAGDGGITHATVNGRPGLLWARDGHLQGVMSLTLDGGRIVSVDFVRNPDKLERARHLRGTH</sequence>